<keyword evidence="4" id="KW-0964">Secreted</keyword>
<evidence type="ECO:0000256" key="8">
    <source>
        <dbReference type="SAM" id="SignalP"/>
    </source>
</evidence>
<keyword evidence="6" id="KW-0552">Olfaction</keyword>
<dbReference type="AlphaFoldDB" id="A0A182S9V9"/>
<proteinExistence type="inferred from homology"/>
<dbReference type="InterPro" id="IPR052295">
    <property type="entry name" value="Odorant-binding_protein"/>
</dbReference>
<keyword evidence="3" id="KW-0813">Transport</keyword>
<evidence type="ECO:0000256" key="3">
    <source>
        <dbReference type="ARBA" id="ARBA00022448"/>
    </source>
</evidence>
<comment type="similarity">
    <text evidence="2">Belongs to the PBP/GOBP family.</text>
</comment>
<accession>A0A182S9V9</accession>
<keyword evidence="10" id="KW-1185">Reference proteome</keyword>
<dbReference type="GO" id="GO:0005549">
    <property type="term" value="F:odorant binding"/>
    <property type="evidence" value="ECO:0007669"/>
    <property type="project" value="InterPro"/>
</dbReference>
<dbReference type="GO" id="GO:0005576">
    <property type="term" value="C:extracellular region"/>
    <property type="evidence" value="ECO:0007669"/>
    <property type="project" value="UniProtKB-SubCell"/>
</dbReference>
<evidence type="ECO:0000313" key="9">
    <source>
        <dbReference type="EnsemblMetazoa" id="AMAM002564-PA"/>
    </source>
</evidence>
<dbReference type="Gene3D" id="1.10.238.270">
    <property type="match status" value="1"/>
</dbReference>
<sequence>MPIRLVLASFLLVIGHHTLPTTAAECIDMDVYANEVVKCCRHEFFFTPEVSEKCINDLSREMPTSSNDFTVDCVHRAMGYVTDSNKIDVAKYVGFMEKFDTGYQMAATSAINHCATIQEDIRRDVETVNTKCSAFALLYYVCVAQLTTKNCPADRWFKGEVCDKVKMGIPPCN</sequence>
<feature type="chain" id="PRO_5008135545" evidence="8">
    <location>
        <begin position="24"/>
        <end position="173"/>
    </location>
</feature>
<dbReference type="GO" id="GO:0007608">
    <property type="term" value="P:sensory perception of smell"/>
    <property type="evidence" value="ECO:0007669"/>
    <property type="project" value="UniProtKB-KW"/>
</dbReference>
<name>A0A182S9V9_9DIPT</name>
<evidence type="ECO:0000256" key="2">
    <source>
        <dbReference type="ARBA" id="ARBA00008098"/>
    </source>
</evidence>
<evidence type="ECO:0000256" key="5">
    <source>
        <dbReference type="ARBA" id="ARBA00022606"/>
    </source>
</evidence>
<comment type="subcellular location">
    <subcellularLocation>
        <location evidence="1">Secreted</location>
    </subcellularLocation>
</comment>
<dbReference type="Proteomes" id="UP000075901">
    <property type="component" value="Unassembled WGS sequence"/>
</dbReference>
<evidence type="ECO:0000256" key="7">
    <source>
        <dbReference type="ARBA" id="ARBA00023157"/>
    </source>
</evidence>
<keyword evidence="8" id="KW-0732">Signal</keyword>
<keyword evidence="7" id="KW-1015">Disulfide bond</keyword>
<evidence type="ECO:0000256" key="4">
    <source>
        <dbReference type="ARBA" id="ARBA00022525"/>
    </source>
</evidence>
<dbReference type="VEuPathDB" id="VectorBase:AMAM002564"/>
<dbReference type="SUPFAM" id="SSF47565">
    <property type="entry name" value="Insect pheromone/odorant-binding proteins"/>
    <property type="match status" value="1"/>
</dbReference>
<evidence type="ECO:0000313" key="10">
    <source>
        <dbReference type="Proteomes" id="UP000075901"/>
    </source>
</evidence>
<protein>
    <submittedName>
        <fullName evidence="9">Uncharacterized protein</fullName>
    </submittedName>
</protein>
<dbReference type="PANTHER" id="PTHR21066:SF3">
    <property type="entry name" value="IP02236P"/>
    <property type="match status" value="1"/>
</dbReference>
<feature type="signal peptide" evidence="8">
    <location>
        <begin position="1"/>
        <end position="23"/>
    </location>
</feature>
<evidence type="ECO:0000256" key="1">
    <source>
        <dbReference type="ARBA" id="ARBA00004613"/>
    </source>
</evidence>
<reference evidence="9" key="2">
    <citation type="submission" date="2020-05" db="UniProtKB">
        <authorList>
            <consortium name="EnsemblMetazoa"/>
        </authorList>
    </citation>
    <scope>IDENTIFICATION</scope>
    <source>
        <strain evidence="9">maculatus3</strain>
    </source>
</reference>
<dbReference type="InterPro" id="IPR036728">
    <property type="entry name" value="PBP_GOBP_sf"/>
</dbReference>
<evidence type="ECO:0000256" key="6">
    <source>
        <dbReference type="ARBA" id="ARBA00022725"/>
    </source>
</evidence>
<reference evidence="10" key="1">
    <citation type="submission" date="2013-09" db="EMBL/GenBank/DDBJ databases">
        <title>The Genome Sequence of Anopheles maculatus species B.</title>
        <authorList>
            <consortium name="The Broad Institute Genomics Platform"/>
            <person name="Neafsey D.E."/>
            <person name="Besansky N."/>
            <person name="Howell P."/>
            <person name="Walton C."/>
            <person name="Young S.K."/>
            <person name="Zeng Q."/>
            <person name="Gargeya S."/>
            <person name="Fitzgerald M."/>
            <person name="Haas B."/>
            <person name="Abouelleil A."/>
            <person name="Allen A.W."/>
            <person name="Alvarado L."/>
            <person name="Arachchi H.M."/>
            <person name="Berlin A.M."/>
            <person name="Chapman S.B."/>
            <person name="Gainer-Dewar J."/>
            <person name="Goldberg J."/>
            <person name="Griggs A."/>
            <person name="Gujja S."/>
            <person name="Hansen M."/>
            <person name="Howarth C."/>
            <person name="Imamovic A."/>
            <person name="Ireland A."/>
            <person name="Larimer J."/>
            <person name="McCowan C."/>
            <person name="Murphy C."/>
            <person name="Pearson M."/>
            <person name="Poon T.W."/>
            <person name="Priest M."/>
            <person name="Roberts A."/>
            <person name="Saif S."/>
            <person name="Shea T."/>
            <person name="Sisk P."/>
            <person name="Sykes S."/>
            <person name="Wortman J."/>
            <person name="Nusbaum C."/>
            <person name="Birren B."/>
        </authorList>
    </citation>
    <scope>NUCLEOTIDE SEQUENCE [LARGE SCALE GENOMIC DNA]</scope>
    <source>
        <strain evidence="10">maculatus3</strain>
    </source>
</reference>
<organism evidence="9 10">
    <name type="scientific">Anopheles maculatus</name>
    <dbReference type="NCBI Taxonomy" id="74869"/>
    <lineage>
        <taxon>Eukaryota</taxon>
        <taxon>Metazoa</taxon>
        <taxon>Ecdysozoa</taxon>
        <taxon>Arthropoda</taxon>
        <taxon>Hexapoda</taxon>
        <taxon>Insecta</taxon>
        <taxon>Pterygota</taxon>
        <taxon>Neoptera</taxon>
        <taxon>Endopterygota</taxon>
        <taxon>Diptera</taxon>
        <taxon>Nematocera</taxon>
        <taxon>Culicoidea</taxon>
        <taxon>Culicidae</taxon>
        <taxon>Anophelinae</taxon>
        <taxon>Anopheles</taxon>
        <taxon>Anopheles maculatus group</taxon>
    </lineage>
</organism>
<dbReference type="EnsemblMetazoa" id="AMAM002564-RA">
    <property type="protein sequence ID" value="AMAM002564-PA"/>
    <property type="gene ID" value="AMAM002564"/>
</dbReference>
<keyword evidence="5" id="KW-0716">Sensory transduction</keyword>
<dbReference type="PANTHER" id="PTHR21066">
    <property type="entry name" value="ODORANT-BINDING PROTEIN 59A-RELATED"/>
    <property type="match status" value="1"/>
</dbReference>